<sequence length="203" mass="22921">MIYLKTSKNSKGKYKPLTEFLKKPEPTQASRPDSAGDRETGLSSIEEIVRAFTEEKIAKKAEASKEVVAEQKTSIAVDVLSKIASSPSFKRIECDVNGVCKDGVRVGDNVVDEYGIERKRGFVNTTRLPIFLDWVLETANVDRLTDKTFIVKTNRGALAVVPDHFLCELQYRYGITILGLDEKCRDYKPSIGRQYKPKSRRKK</sequence>
<evidence type="ECO:0000313" key="2">
    <source>
        <dbReference type="EMBL" id="AFK51091.1"/>
    </source>
</evidence>
<name>I3TEA3_THEC1</name>
<dbReference type="eggNOG" id="arCOG08840">
    <property type="taxonomic scope" value="Archaea"/>
</dbReference>
<reference evidence="2 3" key="1">
    <citation type="journal article" date="2012" name="J. Bacteriol.">
        <title>Complete genome sequence of the hyperthermophilic cellulolytic Crenarchaeon 'Thermogladius cellulolyticus' 1633.</title>
        <authorList>
            <person name="Mardanov A.V."/>
            <person name="Kochetkova T.V."/>
            <person name="Beletsky A.V."/>
            <person name="Bonch-Osmolovskaya E.A."/>
            <person name="Ravin N.V."/>
            <person name="Skryabin K.G."/>
        </authorList>
    </citation>
    <scope>NUCLEOTIDE SEQUENCE [LARGE SCALE GENOMIC DNA]</scope>
    <source>
        <strain evidence="3">DSM 22663 / VKM B-2946 / 1633</strain>
    </source>
</reference>
<dbReference type="GeneID" id="25397195"/>
<feature type="region of interest" description="Disordered" evidence="1">
    <location>
        <begin position="1"/>
        <end position="42"/>
    </location>
</feature>
<proteinExistence type="predicted"/>
<organism evidence="2 3">
    <name type="scientific">Thermogladius calderae (strain DSM 22663 / VKM B-2946 / 1633)</name>
    <dbReference type="NCBI Taxonomy" id="1184251"/>
    <lineage>
        <taxon>Archaea</taxon>
        <taxon>Thermoproteota</taxon>
        <taxon>Thermoprotei</taxon>
        <taxon>Desulfurococcales</taxon>
        <taxon>Desulfurococcaceae</taxon>
        <taxon>Thermogladius</taxon>
    </lineage>
</organism>
<dbReference type="OrthoDB" id="19363at2157"/>
<accession>I3TEA3</accession>
<gene>
    <name evidence="2" type="ordered locus">TCELL_0667</name>
</gene>
<evidence type="ECO:0000313" key="3">
    <source>
        <dbReference type="Proteomes" id="UP000005270"/>
    </source>
</evidence>
<dbReference type="InParanoid" id="I3TEA3"/>
<keyword evidence="3" id="KW-1185">Reference proteome</keyword>
<dbReference type="KEGG" id="thg:TCELL_0667"/>
<dbReference type="EMBL" id="CP003531">
    <property type="protein sequence ID" value="AFK51091.1"/>
    <property type="molecule type" value="Genomic_DNA"/>
</dbReference>
<dbReference type="Proteomes" id="UP000005270">
    <property type="component" value="Chromosome"/>
</dbReference>
<dbReference type="AlphaFoldDB" id="I3TEA3"/>
<evidence type="ECO:0000256" key="1">
    <source>
        <dbReference type="SAM" id="MobiDB-lite"/>
    </source>
</evidence>
<dbReference type="RefSeq" id="WP_014737341.1">
    <property type="nucleotide sequence ID" value="NC_017954.1"/>
</dbReference>
<dbReference type="HOGENOM" id="CLU_1302581_0_0_2"/>
<protein>
    <submittedName>
        <fullName evidence="2">Uncharacterized protein</fullName>
    </submittedName>
</protein>